<organism evidence="2 3">
    <name type="scientific">Salibaculum griseiflavum</name>
    <dbReference type="NCBI Taxonomy" id="1914409"/>
    <lineage>
        <taxon>Bacteria</taxon>
        <taxon>Pseudomonadati</taxon>
        <taxon>Pseudomonadota</taxon>
        <taxon>Alphaproteobacteria</taxon>
        <taxon>Rhodobacterales</taxon>
        <taxon>Roseobacteraceae</taxon>
        <taxon>Salibaculum</taxon>
    </lineage>
</organism>
<gene>
    <name evidence="2" type="ORF">DFK10_04380</name>
</gene>
<reference evidence="3" key="1">
    <citation type="submission" date="2018-05" db="EMBL/GenBank/DDBJ databases">
        <authorList>
            <person name="Du Z."/>
            <person name="Wang X."/>
        </authorList>
    </citation>
    <scope>NUCLEOTIDE SEQUENCE [LARGE SCALE GENOMIC DNA]</scope>
    <source>
        <strain evidence="3">WDS4C29</strain>
    </source>
</reference>
<evidence type="ECO:0000313" key="3">
    <source>
        <dbReference type="Proteomes" id="UP000245293"/>
    </source>
</evidence>
<dbReference type="Proteomes" id="UP000245293">
    <property type="component" value="Unassembled WGS sequence"/>
</dbReference>
<evidence type="ECO:0000313" key="2">
    <source>
        <dbReference type="EMBL" id="PWG17949.1"/>
    </source>
</evidence>
<sequence>MPGTTIDLQEHEESLRADLIARGVPDDLRGLAPAIADWLRWRFRRLQVDRTDVARWERVLSHDLPLRVKNAGPPPASHKLEMEVPGGGPAGGCLWTPGDHAGTAFSKRQQPDRPKAPPKARGKGYLRPGRPRTRTADVDEMADLMAVYRSCRETVAPMMERCRTSGDQVALLRALRDVVRQPADRAAQGRWLEVVGRFSPR</sequence>
<keyword evidence="3" id="KW-1185">Reference proteome</keyword>
<dbReference type="AlphaFoldDB" id="A0A2V1P618"/>
<accession>A0A2V1P618</accession>
<dbReference type="EMBL" id="QETF01000003">
    <property type="protein sequence ID" value="PWG17949.1"/>
    <property type="molecule type" value="Genomic_DNA"/>
</dbReference>
<evidence type="ECO:0000256" key="1">
    <source>
        <dbReference type="SAM" id="MobiDB-lite"/>
    </source>
</evidence>
<feature type="region of interest" description="Disordered" evidence="1">
    <location>
        <begin position="97"/>
        <end position="133"/>
    </location>
</feature>
<comment type="caution">
    <text evidence="2">The sequence shown here is derived from an EMBL/GenBank/DDBJ whole genome shotgun (WGS) entry which is preliminary data.</text>
</comment>
<protein>
    <submittedName>
        <fullName evidence="2">Uncharacterized protein</fullName>
    </submittedName>
</protein>
<name>A0A2V1P618_9RHOB</name>
<proteinExistence type="predicted"/>
<feature type="compositionally biased region" description="Basic residues" evidence="1">
    <location>
        <begin position="116"/>
        <end position="133"/>
    </location>
</feature>